<dbReference type="PANTHER" id="PTHR47506:SF6">
    <property type="entry name" value="HTH-TYPE TRANSCRIPTIONAL REPRESSOR NEMR"/>
    <property type="match status" value="1"/>
</dbReference>
<feature type="domain" description="HTH tetR-type" evidence="6">
    <location>
        <begin position="19"/>
        <end position="79"/>
    </location>
</feature>
<dbReference type="Gene3D" id="1.10.357.10">
    <property type="entry name" value="Tetracycline Repressor, domain 2"/>
    <property type="match status" value="1"/>
</dbReference>
<feature type="region of interest" description="Disordered" evidence="5">
    <location>
        <begin position="216"/>
        <end position="240"/>
    </location>
</feature>
<dbReference type="OrthoDB" id="3827407at2"/>
<dbReference type="InterPro" id="IPR009057">
    <property type="entry name" value="Homeodomain-like_sf"/>
</dbReference>
<dbReference type="RefSeq" id="WP_084716870.1">
    <property type="nucleotide sequence ID" value="NZ_CP034550.1"/>
</dbReference>
<evidence type="ECO:0000256" key="4">
    <source>
        <dbReference type="PROSITE-ProRule" id="PRU00335"/>
    </source>
</evidence>
<keyword evidence="2 4" id="KW-0238">DNA-binding</keyword>
<gene>
    <name evidence="7" type="ORF">EKG83_09860</name>
</gene>
<accession>A0A5Q0GUS0</accession>
<name>A0A5Q0GUS0_SACSY</name>
<feature type="DNA-binding region" description="H-T-H motif" evidence="4">
    <location>
        <begin position="42"/>
        <end position="61"/>
    </location>
</feature>
<evidence type="ECO:0000313" key="8">
    <source>
        <dbReference type="Proteomes" id="UP000325787"/>
    </source>
</evidence>
<dbReference type="SUPFAM" id="SSF48498">
    <property type="entry name" value="Tetracyclin repressor-like, C-terminal domain"/>
    <property type="match status" value="1"/>
</dbReference>
<evidence type="ECO:0000256" key="3">
    <source>
        <dbReference type="ARBA" id="ARBA00023163"/>
    </source>
</evidence>
<evidence type="ECO:0000256" key="5">
    <source>
        <dbReference type="SAM" id="MobiDB-lite"/>
    </source>
</evidence>
<organism evidence="7 8">
    <name type="scientific">Saccharothrix syringae</name>
    <name type="common">Nocardiopsis syringae</name>
    <dbReference type="NCBI Taxonomy" id="103733"/>
    <lineage>
        <taxon>Bacteria</taxon>
        <taxon>Bacillati</taxon>
        <taxon>Actinomycetota</taxon>
        <taxon>Actinomycetes</taxon>
        <taxon>Pseudonocardiales</taxon>
        <taxon>Pseudonocardiaceae</taxon>
        <taxon>Saccharothrix</taxon>
    </lineage>
</organism>
<dbReference type="Pfam" id="PF16925">
    <property type="entry name" value="TetR_C_13"/>
    <property type="match status" value="1"/>
</dbReference>
<dbReference type="SUPFAM" id="SSF46689">
    <property type="entry name" value="Homeodomain-like"/>
    <property type="match status" value="1"/>
</dbReference>
<evidence type="ECO:0000313" key="7">
    <source>
        <dbReference type="EMBL" id="QFZ17748.1"/>
    </source>
</evidence>
<sequence length="240" mass="25591">MPTRGAEAQVKAASTEGGRRTRDRILRAAAELMFKQGVAGTSIPDVQRRAQVSASQIYHYFGDKKGLTAAVIEYQNTVKLEQQRPLLDHLDSIEALREWCERAAVRLDAVRCAGGCEIGSLASELSDIDPSARLGLATGFAAWQAAIESGLTRMRERGDLGADEDVSALAVALLAAIQGGMLLSQVQQDATPYRRAVNVVIDHIADRVAATRGTCPKAAQSRDDGAVKSSARGCQTSARA</sequence>
<evidence type="ECO:0000256" key="1">
    <source>
        <dbReference type="ARBA" id="ARBA00023015"/>
    </source>
</evidence>
<dbReference type="Pfam" id="PF00440">
    <property type="entry name" value="TetR_N"/>
    <property type="match status" value="1"/>
</dbReference>
<proteinExistence type="predicted"/>
<protein>
    <submittedName>
        <fullName evidence="7">TetR/AcrR family transcriptional regulator</fullName>
    </submittedName>
</protein>
<dbReference type="InterPro" id="IPR036271">
    <property type="entry name" value="Tet_transcr_reg_TetR-rel_C_sf"/>
</dbReference>
<evidence type="ECO:0000256" key="2">
    <source>
        <dbReference type="ARBA" id="ARBA00023125"/>
    </source>
</evidence>
<dbReference type="PROSITE" id="PS50977">
    <property type="entry name" value="HTH_TETR_2"/>
    <property type="match status" value="1"/>
</dbReference>
<dbReference type="InterPro" id="IPR001647">
    <property type="entry name" value="HTH_TetR"/>
</dbReference>
<dbReference type="PANTHER" id="PTHR47506">
    <property type="entry name" value="TRANSCRIPTIONAL REGULATORY PROTEIN"/>
    <property type="match status" value="1"/>
</dbReference>
<dbReference type="PRINTS" id="PR00455">
    <property type="entry name" value="HTHTETR"/>
</dbReference>
<dbReference type="Proteomes" id="UP000325787">
    <property type="component" value="Chromosome"/>
</dbReference>
<keyword evidence="3" id="KW-0804">Transcription</keyword>
<dbReference type="EMBL" id="CP034550">
    <property type="protein sequence ID" value="QFZ17748.1"/>
    <property type="molecule type" value="Genomic_DNA"/>
</dbReference>
<keyword evidence="8" id="KW-1185">Reference proteome</keyword>
<reference evidence="8" key="1">
    <citation type="journal article" date="2021" name="Curr. Microbiol.">
        <title>Complete genome of nocamycin-producing strain Saccharothrix syringae NRRL B-16468 reveals the biosynthetic potential for secondary metabolites.</title>
        <authorList>
            <person name="Mo X."/>
            <person name="Yang S."/>
        </authorList>
    </citation>
    <scope>NUCLEOTIDE SEQUENCE [LARGE SCALE GENOMIC DNA]</scope>
    <source>
        <strain evidence="8">ATCC 51364 / DSM 43886 / JCM 6844 / KCTC 9398 / NBRC 14523 / NRRL B-16468 / INA 2240</strain>
    </source>
</reference>
<dbReference type="InterPro" id="IPR011075">
    <property type="entry name" value="TetR_C"/>
</dbReference>
<evidence type="ECO:0000259" key="6">
    <source>
        <dbReference type="PROSITE" id="PS50977"/>
    </source>
</evidence>
<dbReference type="AlphaFoldDB" id="A0A5Q0GUS0"/>
<dbReference type="Gene3D" id="1.10.10.60">
    <property type="entry name" value="Homeodomain-like"/>
    <property type="match status" value="1"/>
</dbReference>
<keyword evidence="1" id="KW-0805">Transcription regulation</keyword>
<dbReference type="GO" id="GO:0003677">
    <property type="term" value="F:DNA binding"/>
    <property type="evidence" value="ECO:0007669"/>
    <property type="project" value="UniProtKB-UniRule"/>
</dbReference>
<dbReference type="KEGG" id="ssyi:EKG83_09860"/>